<accession>A0A150X572</accession>
<dbReference type="EMBL" id="LRPC01000028">
    <property type="protein sequence ID" value="KYG73843.1"/>
    <property type="molecule type" value="Genomic_DNA"/>
</dbReference>
<feature type="domain" description="Beta-lactamase-related" evidence="2">
    <location>
        <begin position="58"/>
        <end position="417"/>
    </location>
</feature>
<keyword evidence="1" id="KW-0378">Hydrolase</keyword>
<dbReference type="PANTHER" id="PTHR43283">
    <property type="entry name" value="BETA-LACTAMASE-RELATED"/>
    <property type="match status" value="1"/>
</dbReference>
<evidence type="ECO:0000313" key="4">
    <source>
        <dbReference type="Proteomes" id="UP000075606"/>
    </source>
</evidence>
<dbReference type="Pfam" id="PF00144">
    <property type="entry name" value="Beta-lactamase"/>
    <property type="match status" value="1"/>
</dbReference>
<keyword evidence="4" id="KW-1185">Reference proteome</keyword>
<dbReference type="RefSeq" id="WP_068222793.1">
    <property type="nucleotide sequence ID" value="NZ_LRPC01000028.1"/>
</dbReference>
<dbReference type="AlphaFoldDB" id="A0A150X572"/>
<dbReference type="PANTHER" id="PTHR43283:SF11">
    <property type="entry name" value="BETA-LACTAMASE-RELATED DOMAIN-CONTAINING PROTEIN"/>
    <property type="match status" value="1"/>
</dbReference>
<dbReference type="GO" id="GO:0016787">
    <property type="term" value="F:hydrolase activity"/>
    <property type="evidence" value="ECO:0007669"/>
    <property type="project" value="UniProtKB-KW"/>
</dbReference>
<dbReference type="InterPro" id="IPR050789">
    <property type="entry name" value="Diverse_Enzym_Activities"/>
</dbReference>
<evidence type="ECO:0000313" key="3">
    <source>
        <dbReference type="EMBL" id="KYG73843.1"/>
    </source>
</evidence>
<dbReference type="InterPro" id="IPR001466">
    <property type="entry name" value="Beta-lactam-related"/>
</dbReference>
<sequence length="452" mass="51679">MSKFLRYISFVFVLFLLSASSINAQYRINRSAGELVLGSPEEVGVDGEVLSREISKIMTEAIDSMAFPGAQVLLAKGGIVFYKNSFGFHTYDSLRKVQDSDLYDLASVTKVTAATLALMKLYDEGLFDLDQTFGYYFPKIAKGDKAELRIREILAHQAGLKAWIPYWSESQRKNGKWRWNTVKTDSSRRFPTRLEGTDLFLHKDFKEKKIYKMIRKSEVSEDKKYLYSGLFFYLIPELVERLSGVEYEEYLNNKFYQPLYAETLGFNPTDRFSLNRIVPTENDTFFRQAQLQGVVHDEGAAMMLGVSGNAGLFSNSMDLAKVYQMLLNEGKYGTTQYLKAETVKEFTSVQFPENDNRRGLGFDKPLLEYNERLSSVAKDASAESYGHTGYTGTLVWADPANDLLFIFLSNRVYPTRNNSKIYSLNVRPNIHNLVYELLRIGDGTYTIGTHWE</sequence>
<dbReference type="InterPro" id="IPR012338">
    <property type="entry name" value="Beta-lactam/transpept-like"/>
</dbReference>
<evidence type="ECO:0000259" key="2">
    <source>
        <dbReference type="Pfam" id="PF00144"/>
    </source>
</evidence>
<dbReference type="Gene3D" id="3.40.710.10">
    <property type="entry name" value="DD-peptidase/beta-lactamase superfamily"/>
    <property type="match status" value="1"/>
</dbReference>
<comment type="caution">
    <text evidence="3">The sequence shown here is derived from an EMBL/GenBank/DDBJ whole genome shotgun (WGS) entry which is preliminary data.</text>
</comment>
<protein>
    <recommendedName>
        <fullName evidence="2">Beta-lactamase-related domain-containing protein</fullName>
    </recommendedName>
</protein>
<dbReference type="Proteomes" id="UP000075606">
    <property type="component" value="Unassembled WGS sequence"/>
</dbReference>
<reference evidence="3 4" key="1">
    <citation type="submission" date="2016-01" db="EMBL/GenBank/DDBJ databases">
        <title>Genome sequencing of Roseivirga spongicola UST030701-084.</title>
        <authorList>
            <person name="Selvaratnam C."/>
            <person name="Thevarajoo S."/>
            <person name="Goh K.M."/>
            <person name="Ee R."/>
            <person name="Chan K.-G."/>
            <person name="Chong C.S."/>
        </authorList>
    </citation>
    <scope>NUCLEOTIDE SEQUENCE [LARGE SCALE GENOMIC DNA]</scope>
    <source>
        <strain evidence="3 4">UST030701-084</strain>
    </source>
</reference>
<proteinExistence type="predicted"/>
<dbReference type="SUPFAM" id="SSF56601">
    <property type="entry name" value="beta-lactamase/transpeptidase-like"/>
    <property type="match status" value="1"/>
</dbReference>
<evidence type="ECO:0000256" key="1">
    <source>
        <dbReference type="ARBA" id="ARBA00022801"/>
    </source>
</evidence>
<gene>
    <name evidence="3" type="ORF">AWW68_14320</name>
</gene>
<dbReference type="OrthoDB" id="9805821at2"/>
<organism evidence="3 4">
    <name type="scientific">Roseivirga spongicola</name>
    <dbReference type="NCBI Taxonomy" id="333140"/>
    <lineage>
        <taxon>Bacteria</taxon>
        <taxon>Pseudomonadati</taxon>
        <taxon>Bacteroidota</taxon>
        <taxon>Cytophagia</taxon>
        <taxon>Cytophagales</taxon>
        <taxon>Roseivirgaceae</taxon>
        <taxon>Roseivirga</taxon>
    </lineage>
</organism>
<name>A0A150X572_9BACT</name>
<dbReference type="STRING" id="333140.AWW68_14320"/>